<dbReference type="InterPro" id="IPR017948">
    <property type="entry name" value="TGFb_CS"/>
</dbReference>
<comment type="subcellular location">
    <subcellularLocation>
        <location evidence="1">Secreted</location>
    </subcellularLocation>
</comment>
<name>A0A8M1KVA2_CLUHA</name>
<dbReference type="InterPro" id="IPR001839">
    <property type="entry name" value="TGF-b_C"/>
</dbReference>
<dbReference type="InterPro" id="IPR015615">
    <property type="entry name" value="TGF-beta-rel"/>
</dbReference>
<protein>
    <recommendedName>
        <fullName evidence="10">Growth/differentiation factor 10</fullName>
    </recommendedName>
    <alternativeName>
        <fullName evidence="11">Bone morphogenetic protein 3B</fullName>
    </alternativeName>
</protein>
<accession>A0A8M1KVA2</accession>
<dbReference type="FunFam" id="2.10.90.10:FF:000008">
    <property type="entry name" value="Bone morphogenetic protein 3"/>
    <property type="match status" value="1"/>
</dbReference>
<feature type="compositionally biased region" description="Polar residues" evidence="13">
    <location>
        <begin position="262"/>
        <end position="272"/>
    </location>
</feature>
<evidence type="ECO:0000256" key="4">
    <source>
        <dbReference type="ARBA" id="ARBA00022525"/>
    </source>
</evidence>
<evidence type="ECO:0000256" key="10">
    <source>
        <dbReference type="ARBA" id="ARBA00040122"/>
    </source>
</evidence>
<evidence type="ECO:0000256" key="7">
    <source>
        <dbReference type="ARBA" id="ARBA00023030"/>
    </source>
</evidence>
<dbReference type="PANTHER" id="PTHR11848">
    <property type="entry name" value="TGF-BETA FAMILY"/>
    <property type="match status" value="1"/>
</dbReference>
<gene>
    <name evidence="17" type="primary">gdf10a</name>
</gene>
<keyword evidence="9" id="KW-0325">Glycoprotein</keyword>
<keyword evidence="7 12" id="KW-0339">Growth factor</keyword>
<evidence type="ECO:0000256" key="5">
    <source>
        <dbReference type="ARBA" id="ARBA00022685"/>
    </source>
</evidence>
<evidence type="ECO:0000256" key="14">
    <source>
        <dbReference type="SAM" id="SignalP"/>
    </source>
</evidence>
<keyword evidence="8" id="KW-1015">Disulfide bond</keyword>
<evidence type="ECO:0000256" key="2">
    <source>
        <dbReference type="ARBA" id="ARBA00006656"/>
    </source>
</evidence>
<dbReference type="Pfam" id="PF00019">
    <property type="entry name" value="TGF_beta"/>
    <property type="match status" value="1"/>
</dbReference>
<evidence type="ECO:0000256" key="11">
    <source>
        <dbReference type="ARBA" id="ARBA00042879"/>
    </source>
</evidence>
<evidence type="ECO:0000256" key="3">
    <source>
        <dbReference type="ARBA" id="ARBA00022514"/>
    </source>
</evidence>
<proteinExistence type="inferred from homology"/>
<dbReference type="SMART" id="SM00204">
    <property type="entry name" value="TGFB"/>
    <property type="match status" value="1"/>
</dbReference>
<dbReference type="Proteomes" id="UP000515152">
    <property type="component" value="Chromosome 13"/>
</dbReference>
<evidence type="ECO:0000256" key="6">
    <source>
        <dbReference type="ARBA" id="ARBA00022729"/>
    </source>
</evidence>
<dbReference type="PROSITE" id="PS51362">
    <property type="entry name" value="TGF_BETA_2"/>
    <property type="match status" value="1"/>
</dbReference>
<dbReference type="PANTHER" id="PTHR11848:SF145">
    <property type="entry name" value="GROWTH_DIFFERENTIATION FACTOR 10"/>
    <property type="match status" value="1"/>
</dbReference>
<dbReference type="PROSITE" id="PS00250">
    <property type="entry name" value="TGF_BETA_1"/>
    <property type="match status" value="1"/>
</dbReference>
<evidence type="ECO:0000256" key="13">
    <source>
        <dbReference type="SAM" id="MobiDB-lite"/>
    </source>
</evidence>
<feature type="compositionally biased region" description="Basic residues" evidence="13">
    <location>
        <begin position="250"/>
        <end position="261"/>
    </location>
</feature>
<dbReference type="GO" id="GO:0008083">
    <property type="term" value="F:growth factor activity"/>
    <property type="evidence" value="ECO:0007669"/>
    <property type="project" value="UniProtKB-KW"/>
</dbReference>
<evidence type="ECO:0000256" key="12">
    <source>
        <dbReference type="RuleBase" id="RU000354"/>
    </source>
</evidence>
<feature type="chain" id="PRO_5035455695" description="Growth/differentiation factor 10" evidence="14">
    <location>
        <begin position="25"/>
        <end position="416"/>
    </location>
</feature>
<evidence type="ECO:0000256" key="8">
    <source>
        <dbReference type="ARBA" id="ARBA00023157"/>
    </source>
</evidence>
<sequence>MVCWLVCLMLQLLCFVTTWSGGFAHESAAPWWNGDSGRADALERHMIKIYEKYSRELRQSSDANTVRSFRAIPVNEQQVVHFLFNLSTLQRSEVILSASLHFLLDPQPHPQPRPRLRSAPPPAIHLLFQDESPGATPDQGRVLGNLTSMPPQRGVWQIEEVGGVIRQAGKAGLISLQVVGVRGQHMPRLFLVVFANDHALSQPNSVAASLQRYDHAPSDPPASRRPRRHLQAPPSDPLTSNQLPHDSHTHTHTHIHHHRHSNTGQLTHTGSGRSDAAREVEEEEEESPLLRFDERTLRQARRQQQQKQQQPISCERKQLRVDFADVGWSEWVLLPKAYDAYYCTGACRFPLAKALRPSNHATLQSIVSAVGIVTGVPPPCCVPAALSPLPVLYRDAGHQLVLKLYPNMTVDTCSCR</sequence>
<feature type="domain" description="TGF-beta family profile" evidence="15">
    <location>
        <begin position="295"/>
        <end position="416"/>
    </location>
</feature>
<dbReference type="CTD" id="563003"/>
<keyword evidence="4" id="KW-0964">Secreted</keyword>
<dbReference type="OrthoDB" id="5987191at2759"/>
<dbReference type="GO" id="GO:0045669">
    <property type="term" value="P:positive regulation of osteoblast differentiation"/>
    <property type="evidence" value="ECO:0007669"/>
    <property type="project" value="TreeGrafter"/>
</dbReference>
<dbReference type="KEGG" id="char:105904352"/>
<dbReference type="GO" id="GO:0005125">
    <property type="term" value="F:cytokine activity"/>
    <property type="evidence" value="ECO:0007669"/>
    <property type="project" value="UniProtKB-KW"/>
</dbReference>
<dbReference type="RefSeq" id="XP_042565524.1">
    <property type="nucleotide sequence ID" value="XM_042709590.1"/>
</dbReference>
<evidence type="ECO:0000256" key="9">
    <source>
        <dbReference type="ARBA" id="ARBA00023180"/>
    </source>
</evidence>
<dbReference type="GeneID" id="105904352"/>
<evidence type="ECO:0000259" key="15">
    <source>
        <dbReference type="PROSITE" id="PS51362"/>
    </source>
</evidence>
<reference evidence="17" key="1">
    <citation type="submission" date="2025-08" db="UniProtKB">
        <authorList>
            <consortium name="RefSeq"/>
        </authorList>
    </citation>
    <scope>IDENTIFICATION</scope>
</reference>
<feature type="region of interest" description="Disordered" evidence="13">
    <location>
        <begin position="205"/>
        <end position="313"/>
    </location>
</feature>
<evidence type="ECO:0000313" key="16">
    <source>
        <dbReference type="Proteomes" id="UP000515152"/>
    </source>
</evidence>
<comment type="similarity">
    <text evidence="2 12">Belongs to the TGF-beta family.</text>
</comment>
<keyword evidence="5" id="KW-0165">Cleavage on pair of basic residues</keyword>
<keyword evidence="3" id="KW-0202">Cytokine</keyword>
<feature type="signal peptide" evidence="14">
    <location>
        <begin position="1"/>
        <end position="24"/>
    </location>
</feature>
<keyword evidence="6 14" id="KW-0732">Signal</keyword>
<evidence type="ECO:0000256" key="1">
    <source>
        <dbReference type="ARBA" id="ARBA00004613"/>
    </source>
</evidence>
<organism evidence="16 17">
    <name type="scientific">Clupea harengus</name>
    <name type="common">Atlantic herring</name>
    <dbReference type="NCBI Taxonomy" id="7950"/>
    <lineage>
        <taxon>Eukaryota</taxon>
        <taxon>Metazoa</taxon>
        <taxon>Chordata</taxon>
        <taxon>Craniata</taxon>
        <taxon>Vertebrata</taxon>
        <taxon>Euteleostomi</taxon>
        <taxon>Actinopterygii</taxon>
        <taxon>Neopterygii</taxon>
        <taxon>Teleostei</taxon>
        <taxon>Clupei</taxon>
        <taxon>Clupeiformes</taxon>
        <taxon>Clupeoidei</taxon>
        <taxon>Clupeidae</taxon>
        <taxon>Clupea</taxon>
    </lineage>
</organism>
<keyword evidence="16" id="KW-1185">Reference proteome</keyword>
<dbReference type="GO" id="GO:0005615">
    <property type="term" value="C:extracellular space"/>
    <property type="evidence" value="ECO:0007669"/>
    <property type="project" value="UniProtKB-KW"/>
</dbReference>
<evidence type="ECO:0000313" key="17">
    <source>
        <dbReference type="RefSeq" id="XP_042565524.1"/>
    </source>
</evidence>
<dbReference type="AlphaFoldDB" id="A0A8M1KVA2"/>